<accession>A0A2M4CFG6</accession>
<dbReference type="EMBL" id="GGFJ01014946">
    <property type="protein sequence ID" value="MBW64087.1"/>
    <property type="molecule type" value="Transcribed_RNA"/>
</dbReference>
<feature type="chain" id="PRO_5014818090" evidence="1">
    <location>
        <begin position="34"/>
        <end position="66"/>
    </location>
</feature>
<organism evidence="2">
    <name type="scientific">Anopheles marajoara</name>
    <dbReference type="NCBI Taxonomy" id="58244"/>
    <lineage>
        <taxon>Eukaryota</taxon>
        <taxon>Metazoa</taxon>
        <taxon>Ecdysozoa</taxon>
        <taxon>Arthropoda</taxon>
        <taxon>Hexapoda</taxon>
        <taxon>Insecta</taxon>
        <taxon>Pterygota</taxon>
        <taxon>Neoptera</taxon>
        <taxon>Endopterygota</taxon>
        <taxon>Diptera</taxon>
        <taxon>Nematocera</taxon>
        <taxon>Culicoidea</taxon>
        <taxon>Culicidae</taxon>
        <taxon>Anophelinae</taxon>
        <taxon>Anopheles</taxon>
    </lineage>
</organism>
<dbReference type="AlphaFoldDB" id="A0A2M4CFG6"/>
<sequence length="66" mass="7483">MPARRTTRFLPPPTPLFLLSFSLPLAHVLRCEATATEEPSPVASERSQRHLDVKRWSSTSWAANYC</sequence>
<name>A0A2M4CFG6_9DIPT</name>
<evidence type="ECO:0000313" key="2">
    <source>
        <dbReference type="EMBL" id="MBW64087.1"/>
    </source>
</evidence>
<reference evidence="2" key="1">
    <citation type="submission" date="2018-01" db="EMBL/GenBank/DDBJ databases">
        <title>An insight into the sialome of Amazonian anophelines.</title>
        <authorList>
            <person name="Ribeiro J.M."/>
            <person name="Scarpassa V."/>
            <person name="Calvo E."/>
        </authorList>
    </citation>
    <scope>NUCLEOTIDE SEQUENCE</scope>
    <source>
        <tissue evidence="2">Salivary glands</tissue>
    </source>
</reference>
<feature type="signal peptide" evidence="1">
    <location>
        <begin position="1"/>
        <end position="33"/>
    </location>
</feature>
<protein>
    <submittedName>
        <fullName evidence="2">Putative secreted protein</fullName>
    </submittedName>
</protein>
<keyword evidence="1" id="KW-0732">Signal</keyword>
<evidence type="ECO:0000256" key="1">
    <source>
        <dbReference type="SAM" id="SignalP"/>
    </source>
</evidence>
<proteinExistence type="predicted"/>